<dbReference type="PANTHER" id="PTHR19271:SF16">
    <property type="entry name" value="CYTOCHROME B"/>
    <property type="match status" value="1"/>
</dbReference>
<organism evidence="23">
    <name type="scientific">Pseudobarbus afer</name>
    <dbReference type="NCBI Taxonomy" id="136823"/>
    <lineage>
        <taxon>Eukaryota</taxon>
        <taxon>Metazoa</taxon>
        <taxon>Chordata</taxon>
        <taxon>Craniata</taxon>
        <taxon>Vertebrata</taxon>
        <taxon>Euteleostomi</taxon>
        <taxon>Actinopterygii</taxon>
        <taxon>Neopterygii</taxon>
        <taxon>Teleostei</taxon>
        <taxon>Ostariophysi</taxon>
        <taxon>Cypriniformes</taxon>
        <taxon>Cyprinidae</taxon>
        <taxon>Smiliogastrinae</taxon>
        <taxon>Pseudobarbus</taxon>
    </lineage>
</organism>
<evidence type="ECO:0000259" key="21">
    <source>
        <dbReference type="PROSITE" id="PS51002"/>
    </source>
</evidence>
<evidence type="ECO:0000259" key="22">
    <source>
        <dbReference type="PROSITE" id="PS51003"/>
    </source>
</evidence>
<keyword evidence="5 20" id="KW-0813">Transport</keyword>
<dbReference type="PROSITE" id="PS51003">
    <property type="entry name" value="CYTB_CTER"/>
    <property type="match status" value="1"/>
</dbReference>
<keyword evidence="10" id="KW-0999">Mitochondrion inner membrane</keyword>
<evidence type="ECO:0000256" key="6">
    <source>
        <dbReference type="ARBA" id="ARBA00022617"/>
    </source>
</evidence>
<evidence type="ECO:0000256" key="13">
    <source>
        <dbReference type="ARBA" id="ARBA00023004"/>
    </source>
</evidence>
<evidence type="ECO:0000256" key="19">
    <source>
        <dbReference type="PIRSR" id="PIRSR038885-2"/>
    </source>
</evidence>
<dbReference type="CDD" id="cd00284">
    <property type="entry name" value="Cytochrome_b_N"/>
    <property type="match status" value="1"/>
</dbReference>
<dbReference type="InterPro" id="IPR030689">
    <property type="entry name" value="Cytochrome_b"/>
</dbReference>
<evidence type="ECO:0000256" key="7">
    <source>
        <dbReference type="ARBA" id="ARBA00022660"/>
    </source>
</evidence>
<feature type="binding site" description="axial binding residue" evidence="19">
    <location>
        <position position="182"/>
    </location>
    <ligand>
        <name>heme b</name>
        <dbReference type="ChEBI" id="CHEBI:60344"/>
        <label>b562</label>
    </ligand>
    <ligandPart>
        <name>Fe</name>
        <dbReference type="ChEBI" id="CHEBI:18248"/>
    </ligandPart>
</feature>
<evidence type="ECO:0000256" key="15">
    <source>
        <dbReference type="ARBA" id="ARBA00023128"/>
    </source>
</evidence>
<dbReference type="InterPro" id="IPR048260">
    <property type="entry name" value="Cytochrome_b_C_euk/bac"/>
</dbReference>
<dbReference type="AlphaFoldDB" id="Q954K9"/>
<feature type="transmembrane region" description="Helical" evidence="20">
    <location>
        <begin position="288"/>
        <end position="308"/>
    </location>
</feature>
<evidence type="ECO:0000256" key="5">
    <source>
        <dbReference type="ARBA" id="ARBA00022448"/>
    </source>
</evidence>
<keyword evidence="11 20" id="KW-0249">Electron transport</keyword>
<dbReference type="GO" id="GO:0046872">
    <property type="term" value="F:metal ion binding"/>
    <property type="evidence" value="ECO:0007669"/>
    <property type="project" value="UniProtKB-UniRule"/>
</dbReference>
<dbReference type="PANTHER" id="PTHR19271">
    <property type="entry name" value="CYTOCHROME B"/>
    <property type="match status" value="1"/>
</dbReference>
<dbReference type="SUPFAM" id="SSF81342">
    <property type="entry name" value="Transmembrane di-heme cytochromes"/>
    <property type="match status" value="1"/>
</dbReference>
<dbReference type="GO" id="GO:0005743">
    <property type="term" value="C:mitochondrial inner membrane"/>
    <property type="evidence" value="ECO:0007669"/>
    <property type="project" value="UniProtKB-SubCell"/>
</dbReference>
<feature type="transmembrane region" description="Helical" evidence="20">
    <location>
        <begin position="320"/>
        <end position="340"/>
    </location>
</feature>
<dbReference type="CDD" id="cd00290">
    <property type="entry name" value="cytochrome_b_C"/>
    <property type="match status" value="1"/>
</dbReference>
<dbReference type="InterPro" id="IPR016174">
    <property type="entry name" value="Di-haem_cyt_TM"/>
</dbReference>
<evidence type="ECO:0000256" key="1">
    <source>
        <dbReference type="ARBA" id="ARBA00002566"/>
    </source>
</evidence>
<dbReference type="EMBL" id="AF287449">
    <property type="protein sequence ID" value="AAK71852.1"/>
    <property type="molecule type" value="Genomic_DNA"/>
</dbReference>
<keyword evidence="12 20" id="KW-1133">Transmembrane helix</keyword>
<dbReference type="Pfam" id="PF00033">
    <property type="entry name" value="Cytochrome_B"/>
    <property type="match status" value="1"/>
</dbReference>
<comment type="subunit">
    <text evidence="3">The cytochrome bc1 complex contains 3 respiratory subunits (MT-CYB, CYC1 and UQCRFS1), 2 core proteins (UQCRC1 and UQCRC2) and probably 6 low-molecular weight proteins.</text>
</comment>
<comment type="cofactor">
    <cofactor evidence="20">
        <name>heme b</name>
        <dbReference type="ChEBI" id="CHEBI:60344"/>
    </cofactor>
    <text evidence="20">Binds 2 heme groups non-covalently.</text>
</comment>
<dbReference type="SMR" id="Q954K9"/>
<evidence type="ECO:0000256" key="16">
    <source>
        <dbReference type="ARBA" id="ARBA00023136"/>
    </source>
</evidence>
<evidence type="ECO:0000256" key="9">
    <source>
        <dbReference type="ARBA" id="ARBA00022723"/>
    </source>
</evidence>
<dbReference type="PIRSF" id="PIRSF038885">
    <property type="entry name" value="COB"/>
    <property type="match status" value="1"/>
</dbReference>
<dbReference type="InterPro" id="IPR005798">
    <property type="entry name" value="Cyt_b/b6_C"/>
</dbReference>
<evidence type="ECO:0000256" key="3">
    <source>
        <dbReference type="ARBA" id="ARBA00011660"/>
    </source>
</evidence>
<dbReference type="GO" id="GO:0006122">
    <property type="term" value="P:mitochondrial electron transport, ubiquinol to cytochrome c"/>
    <property type="evidence" value="ECO:0007669"/>
    <property type="project" value="TreeGrafter"/>
</dbReference>
<dbReference type="Gene3D" id="1.20.810.10">
    <property type="entry name" value="Cytochrome Bc1 Complex, Chain C"/>
    <property type="match status" value="1"/>
</dbReference>
<evidence type="ECO:0000256" key="12">
    <source>
        <dbReference type="ARBA" id="ARBA00022989"/>
    </source>
</evidence>
<evidence type="ECO:0000256" key="14">
    <source>
        <dbReference type="ARBA" id="ARBA00023075"/>
    </source>
</evidence>
<feature type="transmembrane region" description="Helical" evidence="20">
    <location>
        <begin position="87"/>
        <end position="107"/>
    </location>
</feature>
<comment type="similarity">
    <text evidence="17 20">Belongs to the cytochrome b family.</text>
</comment>
<dbReference type="GO" id="GO:0045275">
    <property type="term" value="C:respiratory chain complex III"/>
    <property type="evidence" value="ECO:0007669"/>
    <property type="project" value="InterPro"/>
</dbReference>
<feature type="domain" description="Cytochrome b/b6 C-terminal region profile" evidence="22">
    <location>
        <begin position="210"/>
        <end position="380"/>
    </location>
</feature>
<dbReference type="Pfam" id="PF00032">
    <property type="entry name" value="Cytochrom_B_C"/>
    <property type="match status" value="1"/>
</dbReference>
<dbReference type="GO" id="GO:0016491">
    <property type="term" value="F:oxidoreductase activity"/>
    <property type="evidence" value="ECO:0007669"/>
    <property type="project" value="UniProtKB-UniRule"/>
</dbReference>
<geneLocation type="mitochondrion" evidence="23"/>
<protein>
    <recommendedName>
        <fullName evidence="4 20">Cytochrome b</fullName>
    </recommendedName>
</protein>
<comment type="subcellular location">
    <subcellularLocation>
        <location evidence="2">Mitochondrion inner membrane</location>
        <topology evidence="2">Multi-pass membrane protein</topology>
    </subcellularLocation>
</comment>
<feature type="transmembrane region" description="Helical" evidence="20">
    <location>
        <begin position="229"/>
        <end position="250"/>
    </location>
</feature>
<evidence type="ECO:0000313" key="23">
    <source>
        <dbReference type="EMBL" id="AAK71852.1"/>
    </source>
</evidence>
<sequence>MASLRKTHPLIKIVNEALVDLPTPPNISSWWNFGSLLGLCLATQILTGLFLAMHYTSDISTAFSSVAHICRDVNYGWLIRNIHANGASFFFICIYMHIARGLYYGSYLYKETWNIGVVLLLLVMMTAFVGYVLPWGQMSFWGATVITNLLSAVPYMGDMLVQWIWGGFSVDNATLTRFFAFHFLLPFIVAAMAVLHLLFLHETGSNNPVGLNSDADKIPFHPYFTYKDLLGFVIMLLALTLLALFSPNLLGDPENFTPANPLVTPPHIKPEWYFLFAYAILRSIPNKLGGVLALLFSILVLMVIPLLHTSKQRGLTFRPITQSLFWALVADMAILTWIGGMPVEHPFVVIGQIASVLYFALFLVLMPLAGWTESKVLKLA</sequence>
<evidence type="ECO:0000256" key="10">
    <source>
        <dbReference type="ARBA" id="ARBA00022792"/>
    </source>
</evidence>
<dbReference type="SUPFAM" id="SSF81648">
    <property type="entry name" value="a domain/subunit of cytochrome bc1 complex (Ubiquinol-cytochrome c reductase)"/>
    <property type="match status" value="1"/>
</dbReference>
<dbReference type="InterPro" id="IPR036150">
    <property type="entry name" value="Cyt_b/b6_C_sf"/>
</dbReference>
<keyword evidence="9 19" id="KW-0479">Metal-binding</keyword>
<feature type="binding site" evidence="18">
    <location>
        <position position="201"/>
    </location>
    <ligand>
        <name>a ubiquinone</name>
        <dbReference type="ChEBI" id="CHEBI:16389"/>
    </ligand>
</feature>
<feature type="transmembrane region" description="Helical" evidence="20">
    <location>
        <begin position="145"/>
        <end position="166"/>
    </location>
</feature>
<keyword evidence="6 19" id="KW-0349">Heme</keyword>
<dbReference type="FunFam" id="1.20.810.10:FF:000002">
    <property type="entry name" value="Cytochrome b"/>
    <property type="match status" value="1"/>
</dbReference>
<keyword evidence="16 20" id="KW-0472">Membrane</keyword>
<keyword evidence="7 20" id="KW-0679">Respiratory chain</keyword>
<dbReference type="InterPro" id="IPR027387">
    <property type="entry name" value="Cytb/b6-like_sf"/>
</dbReference>
<evidence type="ECO:0000256" key="4">
    <source>
        <dbReference type="ARBA" id="ARBA00013531"/>
    </source>
</evidence>
<feature type="binding site" description="axial binding residue" evidence="19">
    <location>
        <position position="97"/>
    </location>
    <ligand>
        <name>heme b</name>
        <dbReference type="ChEBI" id="CHEBI:60344"/>
        <label>b566</label>
    </ligand>
    <ligandPart>
        <name>Fe</name>
        <dbReference type="ChEBI" id="CHEBI:18248"/>
    </ligandPart>
</feature>
<accession>Q954K9</accession>
<evidence type="ECO:0000256" key="8">
    <source>
        <dbReference type="ARBA" id="ARBA00022692"/>
    </source>
</evidence>
<feature type="binding site" description="axial binding residue" evidence="19">
    <location>
        <position position="196"/>
    </location>
    <ligand>
        <name>heme b</name>
        <dbReference type="ChEBI" id="CHEBI:60344"/>
        <label>b566</label>
    </ligand>
    <ligandPart>
        <name>Fe</name>
        <dbReference type="ChEBI" id="CHEBI:18248"/>
    </ligandPart>
</feature>
<feature type="transmembrane region" description="Helical" evidence="20">
    <location>
        <begin position="178"/>
        <end position="200"/>
    </location>
</feature>
<feature type="domain" description="Cytochrome b/b6 N-terminal region profile" evidence="21">
    <location>
        <begin position="1"/>
        <end position="209"/>
    </location>
</feature>
<comment type="cofactor">
    <cofactor evidence="19">
        <name>heme</name>
        <dbReference type="ChEBI" id="CHEBI:30413"/>
    </cofactor>
    <text evidence="19">Binds 2 heme groups non-covalently.</text>
</comment>
<feature type="binding site" description="axial binding residue" evidence="19">
    <location>
        <position position="83"/>
    </location>
    <ligand>
        <name>heme b</name>
        <dbReference type="ChEBI" id="CHEBI:60344"/>
        <label>b562</label>
    </ligand>
    <ligandPart>
        <name>Fe</name>
        <dbReference type="ChEBI" id="CHEBI:18248"/>
    </ligandPart>
</feature>
<feature type="transmembrane region" description="Helical" evidence="20">
    <location>
        <begin position="113"/>
        <end position="133"/>
    </location>
</feature>
<dbReference type="InterPro" id="IPR005797">
    <property type="entry name" value="Cyt_b/b6_N"/>
</dbReference>
<feature type="transmembrane region" description="Helical" evidence="20">
    <location>
        <begin position="346"/>
        <end position="369"/>
    </location>
</feature>
<keyword evidence="14" id="KW-0830">Ubiquinone</keyword>
<evidence type="ECO:0000256" key="17">
    <source>
        <dbReference type="ARBA" id="ARBA00061233"/>
    </source>
</evidence>
<dbReference type="PROSITE" id="PS51002">
    <property type="entry name" value="CYTB_NTER"/>
    <property type="match status" value="1"/>
</dbReference>
<evidence type="ECO:0000256" key="2">
    <source>
        <dbReference type="ARBA" id="ARBA00004448"/>
    </source>
</evidence>
<name>Q954K9_9TELE</name>
<keyword evidence="13 19" id="KW-0408">Iron</keyword>
<evidence type="ECO:0000256" key="18">
    <source>
        <dbReference type="PIRSR" id="PIRSR038885-1"/>
    </source>
</evidence>
<evidence type="ECO:0000256" key="20">
    <source>
        <dbReference type="RuleBase" id="RU362117"/>
    </source>
</evidence>
<keyword evidence="15 20" id="KW-0496">Mitochondrion</keyword>
<gene>
    <name evidence="23" type="primary">cytb</name>
</gene>
<feature type="transmembrane region" description="Helical" evidence="20">
    <location>
        <begin position="30"/>
        <end position="52"/>
    </location>
</feature>
<proteinExistence type="inferred from homology"/>
<comment type="function">
    <text evidence="1 20">Component of the ubiquinol-cytochrome c reductase complex (complex III or cytochrome b-c1 complex) that is part of the mitochondrial respiratory chain. The b-c1 complex mediates electron transfer from ubiquinol to cytochrome c. Contributes to the generation of a proton gradient across the mitochondrial membrane that is then used for ATP synthesis.</text>
</comment>
<dbReference type="InterPro" id="IPR048259">
    <property type="entry name" value="Cytochrome_b_N_euk/bac"/>
</dbReference>
<dbReference type="GO" id="GO:0008121">
    <property type="term" value="F:quinol-cytochrome-c reductase activity"/>
    <property type="evidence" value="ECO:0007669"/>
    <property type="project" value="InterPro"/>
</dbReference>
<reference evidence="23" key="1">
    <citation type="journal article" date="2001" name="Proc. R. Soc. B">
        <title>Evolutionary history and speciation modes in the cyprinid genus Barbus.</title>
        <authorList>
            <person name="Machordom A."/>
            <person name="Doadrio I."/>
        </authorList>
    </citation>
    <scope>NUCLEOTIDE SEQUENCE</scope>
    <source>
        <strain evidence="23">Pseudafer1SK</strain>
    </source>
</reference>
<keyword evidence="8 20" id="KW-0812">Transmembrane</keyword>
<evidence type="ECO:0000256" key="11">
    <source>
        <dbReference type="ARBA" id="ARBA00022982"/>
    </source>
</evidence>